<gene>
    <name evidence="1" type="ORF">SAMN05660359_04479</name>
</gene>
<dbReference type="RefSeq" id="WP_075015728.1">
    <property type="nucleotide sequence ID" value="NZ_FOWE01000013.1"/>
</dbReference>
<accession>A0A1I5ICJ0</accession>
<dbReference type="EMBL" id="FOWE01000013">
    <property type="protein sequence ID" value="SFO58039.1"/>
    <property type="molecule type" value="Genomic_DNA"/>
</dbReference>
<name>A0A1I5ICJ0_9ACTN</name>
<keyword evidence="2" id="KW-1185">Reference proteome</keyword>
<dbReference type="AlphaFoldDB" id="A0A1I5ICJ0"/>
<dbReference type="OrthoDB" id="5190994at2"/>
<proteinExistence type="predicted"/>
<evidence type="ECO:0000313" key="2">
    <source>
        <dbReference type="Proteomes" id="UP000183642"/>
    </source>
</evidence>
<sequence length="83" mass="9204">MPLVRLTDQARYETYRVTATAPYDDRERAVAGSRGQLRLMAIADSATPDWSTMTIEGPVEVTGLHGATWYEWTATGEARRNGS</sequence>
<protein>
    <submittedName>
        <fullName evidence="1">Uncharacterized protein</fullName>
    </submittedName>
</protein>
<dbReference type="Proteomes" id="UP000183642">
    <property type="component" value="Unassembled WGS sequence"/>
</dbReference>
<reference evidence="2" key="1">
    <citation type="submission" date="2016-10" db="EMBL/GenBank/DDBJ databases">
        <authorList>
            <person name="Varghese N."/>
            <person name="Submissions S."/>
        </authorList>
    </citation>
    <scope>NUCLEOTIDE SEQUENCE [LARGE SCALE GENOMIC DNA]</scope>
    <source>
        <strain evidence="2">DSM 43161</strain>
    </source>
</reference>
<evidence type="ECO:0000313" key="1">
    <source>
        <dbReference type="EMBL" id="SFO58039.1"/>
    </source>
</evidence>
<organism evidence="1 2">
    <name type="scientific">Geodermatophilus obscurus</name>
    <dbReference type="NCBI Taxonomy" id="1861"/>
    <lineage>
        <taxon>Bacteria</taxon>
        <taxon>Bacillati</taxon>
        <taxon>Actinomycetota</taxon>
        <taxon>Actinomycetes</taxon>
        <taxon>Geodermatophilales</taxon>
        <taxon>Geodermatophilaceae</taxon>
        <taxon>Geodermatophilus</taxon>
    </lineage>
</organism>